<evidence type="ECO:0000313" key="1">
    <source>
        <dbReference type="EMBL" id="KAI9900514.1"/>
    </source>
</evidence>
<sequence length="583" mass="65352">MPTPTPSVLLCTALSLLSAVKTSNGMTVPNKAGEPSISASYWYDWAWYGGYPHTSYQSFGANSPWPNLVKEDQRCYNGLTFLEPRGHYVETPGPIVMDNKGNLVWMESKWGQAMDLRVQKYQGKDYITFWYGFDSTTFGSGSYLMLDESYEVVKEVRPVGDGLDGDLHEFHITENGTGMMTIYTAVEADMSGYGMPKGWIYDSLFQEVDLETGELIFEWRASDHYKVHDSKTNRAGQGTSKEDAFDFFHINSIDKDANGDYLISSRYMCAVACISHEDGRVLWQLGGDANSFEDLSEGAVTNMTWNHHAAWYENTTLTLFDNGSSGKIKSADYSRGLMIDLDLEAMTAKLVHSYVAPLHYLAPSQGSVQTLPNGNVFVGWGHTPGFTEYTMDGEVLCDTHFGPIWFADMAFTKSYRTFKFNWVGKPKTLPDVASRPSEGALYVSWNGATEVKQWKVLSTDDKSADDYRSHNAVDKTGFETKISLGWDVGEFVRVVALDSKGEVLASSEPISRHQDTPFSLREAPERWTPWFEPVTVISLSSTGIMVLLVLAVRFYPTIRRSIFRLSSRSRSPAHKYEPVSTTI</sequence>
<protein>
    <submittedName>
        <fullName evidence="1">Uncharacterized protein</fullName>
    </submittedName>
</protein>
<proteinExistence type="predicted"/>
<dbReference type="EMBL" id="CM047943">
    <property type="protein sequence ID" value="KAI9900514.1"/>
    <property type="molecule type" value="Genomic_DNA"/>
</dbReference>
<evidence type="ECO:0000313" key="2">
    <source>
        <dbReference type="Proteomes" id="UP001163324"/>
    </source>
</evidence>
<reference evidence="1" key="1">
    <citation type="submission" date="2022-10" db="EMBL/GenBank/DDBJ databases">
        <title>Complete Genome of Trichothecium roseum strain YXFP-22015, a Plant Pathogen Isolated from Citrus.</title>
        <authorList>
            <person name="Wang Y."/>
            <person name="Zhu L."/>
        </authorList>
    </citation>
    <scope>NUCLEOTIDE SEQUENCE</scope>
    <source>
        <strain evidence="1">YXFP-22015</strain>
    </source>
</reference>
<organism evidence="1 2">
    <name type="scientific">Trichothecium roseum</name>
    <dbReference type="NCBI Taxonomy" id="47278"/>
    <lineage>
        <taxon>Eukaryota</taxon>
        <taxon>Fungi</taxon>
        <taxon>Dikarya</taxon>
        <taxon>Ascomycota</taxon>
        <taxon>Pezizomycotina</taxon>
        <taxon>Sordariomycetes</taxon>
        <taxon>Hypocreomycetidae</taxon>
        <taxon>Hypocreales</taxon>
        <taxon>Hypocreales incertae sedis</taxon>
        <taxon>Trichothecium</taxon>
    </lineage>
</organism>
<gene>
    <name evidence="1" type="ORF">N3K66_004776</name>
</gene>
<comment type="caution">
    <text evidence="1">The sequence shown here is derived from an EMBL/GenBank/DDBJ whole genome shotgun (WGS) entry which is preliminary data.</text>
</comment>
<name>A0ACC0V3P8_9HYPO</name>
<dbReference type="Proteomes" id="UP001163324">
    <property type="component" value="Chromosome 4"/>
</dbReference>
<accession>A0ACC0V3P8</accession>
<keyword evidence="2" id="KW-1185">Reference proteome</keyword>